<organism evidence="3 4">
    <name type="scientific">Puccinia striiformis</name>
    <dbReference type="NCBI Taxonomy" id="27350"/>
    <lineage>
        <taxon>Eukaryota</taxon>
        <taxon>Fungi</taxon>
        <taxon>Dikarya</taxon>
        <taxon>Basidiomycota</taxon>
        <taxon>Pucciniomycotina</taxon>
        <taxon>Pucciniomycetes</taxon>
        <taxon>Pucciniales</taxon>
        <taxon>Pucciniaceae</taxon>
        <taxon>Puccinia</taxon>
    </lineage>
</organism>
<feature type="signal peptide" evidence="2">
    <location>
        <begin position="1"/>
        <end position="19"/>
    </location>
</feature>
<dbReference type="GO" id="GO:0017057">
    <property type="term" value="F:6-phosphogluconolactonase activity"/>
    <property type="evidence" value="ECO:0007669"/>
    <property type="project" value="TreeGrafter"/>
</dbReference>
<keyword evidence="4" id="KW-1185">Reference proteome</keyword>
<dbReference type="PANTHER" id="PTHR30344:SF1">
    <property type="entry name" value="6-PHOSPHOGLUCONOLACTONASE"/>
    <property type="match status" value="1"/>
</dbReference>
<name>A0A2S4WF35_9BASI</name>
<evidence type="ECO:0000256" key="1">
    <source>
        <dbReference type="ARBA" id="ARBA00005564"/>
    </source>
</evidence>
<reference evidence="3 4" key="1">
    <citation type="submission" date="2017-12" db="EMBL/GenBank/DDBJ databases">
        <title>Gene loss provides genomic basis for host adaptation in cereal stripe rust fungi.</title>
        <authorList>
            <person name="Xia C."/>
        </authorList>
    </citation>
    <scope>NUCLEOTIDE SEQUENCE [LARGE SCALE GENOMIC DNA]</scope>
    <source>
        <strain evidence="3 4">93TX-2</strain>
    </source>
</reference>
<reference evidence="4" key="3">
    <citation type="journal article" date="2018" name="Mol. Plant Microbe Interact.">
        <title>Genome sequence resources for the wheat stripe rust pathogen (Puccinia striiformis f. sp. tritici) and the barley stripe rust pathogen (Puccinia striiformis f. sp. hordei).</title>
        <authorList>
            <person name="Xia C."/>
            <person name="Wang M."/>
            <person name="Yin C."/>
            <person name="Cornejo O.E."/>
            <person name="Hulbert S.H."/>
            <person name="Chen X."/>
        </authorList>
    </citation>
    <scope>NUCLEOTIDE SEQUENCE [LARGE SCALE GENOMIC DNA]</scope>
    <source>
        <strain evidence="4">93TX-2</strain>
    </source>
</reference>
<dbReference type="InterPro" id="IPR050282">
    <property type="entry name" value="Cycloisomerase_2"/>
</dbReference>
<dbReference type="Pfam" id="PF10282">
    <property type="entry name" value="Lactonase"/>
    <property type="match status" value="1"/>
</dbReference>
<dbReference type="VEuPathDB" id="FungiDB:PSHT_03569"/>
<reference evidence="4" key="2">
    <citation type="journal article" date="2018" name="BMC Genomics">
        <title>Genomic insights into host adaptation between the wheat stripe rust pathogen (Puccinia striiformis f. sp. tritici) and the barley stripe rust pathogen (Puccinia striiformis f. sp. hordei).</title>
        <authorList>
            <person name="Xia C."/>
            <person name="Wang M."/>
            <person name="Yin C."/>
            <person name="Cornejo O.E."/>
            <person name="Hulbert S.H."/>
            <person name="Chen X."/>
        </authorList>
    </citation>
    <scope>NUCLEOTIDE SEQUENCE [LARGE SCALE GENOMIC DNA]</scope>
    <source>
        <strain evidence="4">93TX-2</strain>
    </source>
</reference>
<dbReference type="SUPFAM" id="SSF51004">
    <property type="entry name" value="C-terminal (heme d1) domain of cytochrome cd1-nitrite reductase"/>
    <property type="match status" value="1"/>
</dbReference>
<comment type="similarity">
    <text evidence="1">Belongs to the cycloisomerase 2 family.</text>
</comment>
<evidence type="ECO:0000313" key="3">
    <source>
        <dbReference type="EMBL" id="POW20395.1"/>
    </source>
</evidence>
<evidence type="ECO:0008006" key="5">
    <source>
        <dbReference type="Google" id="ProtNLM"/>
    </source>
</evidence>
<dbReference type="InterPro" id="IPR019405">
    <property type="entry name" value="Lactonase_7-beta_prop"/>
</dbReference>
<evidence type="ECO:0000313" key="4">
    <source>
        <dbReference type="Proteomes" id="UP000238274"/>
    </source>
</evidence>
<dbReference type="EMBL" id="PKSM01000034">
    <property type="protein sequence ID" value="POW20395.1"/>
    <property type="molecule type" value="Genomic_DNA"/>
</dbReference>
<dbReference type="Proteomes" id="UP000238274">
    <property type="component" value="Unassembled WGS sequence"/>
</dbReference>
<accession>A0A2S4WF35</accession>
<proteinExistence type="inferred from homology"/>
<dbReference type="AlphaFoldDB" id="A0A2S4WF35"/>
<dbReference type="InterPro" id="IPR015943">
    <property type="entry name" value="WD40/YVTN_repeat-like_dom_sf"/>
</dbReference>
<dbReference type="VEuPathDB" id="FungiDB:PSTT_12301"/>
<keyword evidence="2" id="KW-0732">Signal</keyword>
<sequence>MNNLLIWCSLACLISFSYAQGTTKAAAAALPATLKLFVGGEDKEVQVFTFDTAKGTATPLAKSDALGPNAIWLEFNKDKSLVFSASADKFGGKEGTGGVFSASVAADGTLKQLSSTQTDEAPVFIEISPDEKLAMVATFNGGSLVTYDIAAGKLSAKPKQTFPFTVKKTGPVKDRQAKPSGTVLLVPDLGADVVHTFSLDKSQTLKQTKAIPVKEGCGPRHLVFAPEKSKVLRFYLLCELSSDLLLIETDLKKIGTIVQTLNVLPTGAKPGLTNTFNAGEILISPDNKFLYTTNRQRDKAGKVDDNIFSVFERDLTNGKLTAKGTFPTGGKGPRHFSFSPDPEASMVVVSNQESNIVNFHKRDPTTGALTLLKTQLQNGTTLSSAIHLQHTQSSPIALWIHHYSNFY</sequence>
<comment type="caution">
    <text evidence="3">The sequence shown here is derived from an EMBL/GenBank/DDBJ whole genome shotgun (WGS) entry which is preliminary data.</text>
</comment>
<dbReference type="Gene3D" id="2.130.10.10">
    <property type="entry name" value="YVTN repeat-like/Quinoprotein amine dehydrogenase"/>
    <property type="match status" value="1"/>
</dbReference>
<gene>
    <name evidence="3" type="ORF">PSHT_03569</name>
</gene>
<dbReference type="OrthoDB" id="9972196at2759"/>
<dbReference type="PANTHER" id="PTHR30344">
    <property type="entry name" value="6-PHOSPHOGLUCONOLACTONASE-RELATED"/>
    <property type="match status" value="1"/>
</dbReference>
<dbReference type="InterPro" id="IPR011048">
    <property type="entry name" value="Haem_d1_sf"/>
</dbReference>
<evidence type="ECO:0000256" key="2">
    <source>
        <dbReference type="SAM" id="SignalP"/>
    </source>
</evidence>
<protein>
    <recommendedName>
        <fullName evidence="5">6-phosphogluconolactonase</fullName>
    </recommendedName>
</protein>
<feature type="chain" id="PRO_5015679107" description="6-phosphogluconolactonase" evidence="2">
    <location>
        <begin position="20"/>
        <end position="407"/>
    </location>
</feature>